<dbReference type="AlphaFoldDB" id="A0A9P0DVQ2"/>
<proteinExistence type="predicted"/>
<dbReference type="PANTHER" id="PTHR10887:SF341">
    <property type="entry name" value="NFX1-TYPE ZINC FINGER-CONTAINING PROTEIN 1"/>
    <property type="match status" value="1"/>
</dbReference>
<dbReference type="Proteomes" id="UP001153709">
    <property type="component" value="Unassembled WGS sequence"/>
</dbReference>
<dbReference type="Pfam" id="PF13086">
    <property type="entry name" value="AAA_11"/>
    <property type="match status" value="1"/>
</dbReference>
<dbReference type="EMBL" id="CAKJVB030000010">
    <property type="protein sequence ID" value="CAH1224927.1"/>
    <property type="molecule type" value="Genomic_DNA"/>
</dbReference>
<dbReference type="InterPro" id="IPR045055">
    <property type="entry name" value="DNA2/NAM7-like"/>
</dbReference>
<dbReference type="InterPro" id="IPR041677">
    <property type="entry name" value="DNA2/NAM7_AAA_11"/>
</dbReference>
<dbReference type="OrthoDB" id="2423195at2759"/>
<dbReference type="Gene3D" id="3.40.50.300">
    <property type="entry name" value="P-loop containing nucleotide triphosphate hydrolases"/>
    <property type="match status" value="2"/>
</dbReference>
<accession>A0A9P0DVQ2</accession>
<sequence>MNPNTKRISYVECCDFKLLDSQPFHQSLFCKLTVINNVEDNPLENEENENNDREPDELVDDIFQNLDVKPLNTLVSTDNLYKQMLLIEREIGHLLETDGFSKYEKEMRRAEYDMKLNTIENQFEYLKFRLQEAQVHNLGLPDYINLENPHFMSADDRWKLYFQWIYLYERHLLHQKALLGTKFREEYAVYAEMRDIEDTNVMKDALVVGMTTTGAARLNTSLKALRSPIVIVEEAAEVLESHIITAITSHCQHLILIGDHQQLKPSTASYQIETRYKLNISLFQRMVDNNVECHTLNIQHRMRPEIANLIRPTIYPVLHDHESVYDRPNILGIEHTLFFIDHEHKESLCNDNSKKNIHESKFLMQLAKHLVLNGYKAENIIILAAYLGQMFEMQRERRIHRYVCIEIYNLHSALINVCTSMN</sequence>
<gene>
    <name evidence="3" type="ORF">DIABBA_LOCUS93</name>
</gene>
<evidence type="ECO:0008006" key="5">
    <source>
        <dbReference type="Google" id="ProtNLM"/>
    </source>
</evidence>
<name>A0A9P0DVQ2_DIABA</name>
<organism evidence="3 4">
    <name type="scientific">Diabrotica balteata</name>
    <name type="common">Banded cucumber beetle</name>
    <dbReference type="NCBI Taxonomy" id="107213"/>
    <lineage>
        <taxon>Eukaryota</taxon>
        <taxon>Metazoa</taxon>
        <taxon>Ecdysozoa</taxon>
        <taxon>Arthropoda</taxon>
        <taxon>Hexapoda</taxon>
        <taxon>Insecta</taxon>
        <taxon>Pterygota</taxon>
        <taxon>Neoptera</taxon>
        <taxon>Endopterygota</taxon>
        <taxon>Coleoptera</taxon>
        <taxon>Polyphaga</taxon>
        <taxon>Cucujiformia</taxon>
        <taxon>Chrysomeloidea</taxon>
        <taxon>Chrysomelidae</taxon>
        <taxon>Galerucinae</taxon>
        <taxon>Diabroticina</taxon>
        <taxon>Diabroticites</taxon>
        <taxon>Diabrotica</taxon>
    </lineage>
</organism>
<evidence type="ECO:0000313" key="3">
    <source>
        <dbReference type="EMBL" id="CAH1224927.1"/>
    </source>
</evidence>
<evidence type="ECO:0000313" key="4">
    <source>
        <dbReference type="Proteomes" id="UP001153709"/>
    </source>
</evidence>
<dbReference type="GO" id="GO:0004386">
    <property type="term" value="F:helicase activity"/>
    <property type="evidence" value="ECO:0007669"/>
    <property type="project" value="InterPro"/>
</dbReference>
<dbReference type="SUPFAM" id="SSF52540">
    <property type="entry name" value="P-loop containing nucleoside triphosphate hydrolases"/>
    <property type="match status" value="1"/>
</dbReference>
<evidence type="ECO:0000259" key="2">
    <source>
        <dbReference type="Pfam" id="PF13087"/>
    </source>
</evidence>
<dbReference type="GO" id="GO:0031380">
    <property type="term" value="C:nuclear RNA-directed RNA polymerase complex"/>
    <property type="evidence" value="ECO:0007669"/>
    <property type="project" value="TreeGrafter"/>
</dbReference>
<evidence type="ECO:0000259" key="1">
    <source>
        <dbReference type="Pfam" id="PF13086"/>
    </source>
</evidence>
<dbReference type="Pfam" id="PF13087">
    <property type="entry name" value="AAA_12"/>
    <property type="match status" value="1"/>
</dbReference>
<keyword evidence="4" id="KW-1185">Reference proteome</keyword>
<dbReference type="GO" id="GO:0031048">
    <property type="term" value="P:regulatory ncRNA-mediated heterochromatin formation"/>
    <property type="evidence" value="ECO:0007669"/>
    <property type="project" value="TreeGrafter"/>
</dbReference>
<feature type="domain" description="DNA2/NAM7 helicase helicase" evidence="1">
    <location>
        <begin position="181"/>
        <end position="269"/>
    </location>
</feature>
<comment type="caution">
    <text evidence="3">The sequence shown here is derived from an EMBL/GenBank/DDBJ whole genome shotgun (WGS) entry which is preliminary data.</text>
</comment>
<reference evidence="3" key="1">
    <citation type="submission" date="2022-01" db="EMBL/GenBank/DDBJ databases">
        <authorList>
            <person name="King R."/>
        </authorList>
    </citation>
    <scope>NUCLEOTIDE SEQUENCE</scope>
</reference>
<dbReference type="InterPro" id="IPR027417">
    <property type="entry name" value="P-loop_NTPase"/>
</dbReference>
<dbReference type="InterPro" id="IPR041679">
    <property type="entry name" value="DNA2/NAM7-like_C"/>
</dbReference>
<feature type="domain" description="DNA2/NAM7 helicase-like C-terminal" evidence="2">
    <location>
        <begin position="279"/>
        <end position="397"/>
    </location>
</feature>
<dbReference type="PANTHER" id="PTHR10887">
    <property type="entry name" value="DNA2/NAM7 HELICASE FAMILY"/>
    <property type="match status" value="1"/>
</dbReference>
<protein>
    <recommendedName>
        <fullName evidence="5">NFX1-type zinc finger-containing protein 1</fullName>
    </recommendedName>
</protein>